<keyword evidence="6 10" id="KW-0505">Motor protein</keyword>
<feature type="domain" description="Kinesin motor" evidence="14">
    <location>
        <begin position="51"/>
        <end position="393"/>
    </location>
</feature>
<dbReference type="CDD" id="cd01364">
    <property type="entry name" value="KISc_BimC_Eg5"/>
    <property type="match status" value="1"/>
</dbReference>
<comment type="subcellular location">
    <subcellularLocation>
        <location evidence="1">Cytoplasm</location>
        <location evidence="1">Cytoskeleton</location>
        <location evidence="1">Spindle</location>
    </subcellularLocation>
</comment>
<dbReference type="InterPro" id="IPR047241">
    <property type="entry name" value="KIF11-like_kin_motor_dom"/>
</dbReference>
<dbReference type="EMBL" id="NMUH01004356">
    <property type="protein sequence ID" value="MQM09363.1"/>
    <property type="molecule type" value="Genomic_DNA"/>
</dbReference>
<dbReference type="GO" id="GO:0090307">
    <property type="term" value="P:mitotic spindle assembly"/>
    <property type="evidence" value="ECO:0007669"/>
    <property type="project" value="TreeGrafter"/>
</dbReference>
<keyword evidence="4 10" id="KW-0547">Nucleotide-binding</keyword>
<evidence type="ECO:0000256" key="10">
    <source>
        <dbReference type="PROSITE-ProRule" id="PRU00283"/>
    </source>
</evidence>
<dbReference type="PROSITE" id="PS00411">
    <property type="entry name" value="KINESIN_MOTOR_1"/>
    <property type="match status" value="1"/>
</dbReference>
<evidence type="ECO:0000256" key="2">
    <source>
        <dbReference type="ARBA" id="ARBA00022490"/>
    </source>
</evidence>
<accession>A0A843WDF3</accession>
<feature type="region of interest" description="Disordered" evidence="13">
    <location>
        <begin position="1"/>
        <end position="49"/>
    </location>
</feature>
<evidence type="ECO:0000256" key="6">
    <source>
        <dbReference type="ARBA" id="ARBA00023175"/>
    </source>
</evidence>
<dbReference type="InterPro" id="IPR001752">
    <property type="entry name" value="Kinesin_motor_dom"/>
</dbReference>
<dbReference type="PRINTS" id="PR00380">
    <property type="entry name" value="KINESINHEAVY"/>
</dbReference>
<keyword evidence="16" id="KW-1185">Reference proteome</keyword>
<protein>
    <recommendedName>
        <fullName evidence="11">Kinesin-like protein</fullName>
    </recommendedName>
</protein>
<evidence type="ECO:0000313" key="15">
    <source>
        <dbReference type="EMBL" id="MQM09363.1"/>
    </source>
</evidence>
<dbReference type="Proteomes" id="UP000652761">
    <property type="component" value="Unassembled WGS sequence"/>
</dbReference>
<evidence type="ECO:0000313" key="16">
    <source>
        <dbReference type="Proteomes" id="UP000652761"/>
    </source>
</evidence>
<dbReference type="GO" id="GO:0008017">
    <property type="term" value="F:microtubule binding"/>
    <property type="evidence" value="ECO:0007669"/>
    <property type="project" value="InterPro"/>
</dbReference>
<organism evidence="15 16">
    <name type="scientific">Colocasia esculenta</name>
    <name type="common">Wild taro</name>
    <name type="synonym">Arum esculentum</name>
    <dbReference type="NCBI Taxonomy" id="4460"/>
    <lineage>
        <taxon>Eukaryota</taxon>
        <taxon>Viridiplantae</taxon>
        <taxon>Streptophyta</taxon>
        <taxon>Embryophyta</taxon>
        <taxon>Tracheophyta</taxon>
        <taxon>Spermatophyta</taxon>
        <taxon>Magnoliopsida</taxon>
        <taxon>Liliopsida</taxon>
        <taxon>Araceae</taxon>
        <taxon>Aroideae</taxon>
        <taxon>Colocasieae</taxon>
        <taxon>Colocasia</taxon>
    </lineage>
</organism>
<dbReference type="InterPro" id="IPR047149">
    <property type="entry name" value="KIF11-like"/>
</dbReference>
<keyword evidence="5 10" id="KW-0067">ATP-binding</keyword>
<comment type="function">
    <text evidence="9">Responsible for microtubule translocation. May be important for the organization of phragmoplast-specific arrays of microtubules. Plays an essential role in stabilizing the mitotic spindle. Required during mitotic cytokinesis.</text>
</comment>
<dbReference type="PROSITE" id="PS50067">
    <property type="entry name" value="KINESIN_MOTOR_2"/>
    <property type="match status" value="1"/>
</dbReference>
<dbReference type="GO" id="GO:0007018">
    <property type="term" value="P:microtubule-based movement"/>
    <property type="evidence" value="ECO:0007669"/>
    <property type="project" value="InterPro"/>
</dbReference>
<dbReference type="GO" id="GO:0051231">
    <property type="term" value="P:spindle elongation"/>
    <property type="evidence" value="ECO:0007669"/>
    <property type="project" value="TreeGrafter"/>
</dbReference>
<keyword evidence="3 11" id="KW-0493">Microtubule</keyword>
<reference evidence="15" key="1">
    <citation type="submission" date="2017-07" db="EMBL/GenBank/DDBJ databases">
        <title>Taro Niue Genome Assembly and Annotation.</title>
        <authorList>
            <person name="Atibalentja N."/>
            <person name="Keating K."/>
            <person name="Fields C.J."/>
        </authorList>
    </citation>
    <scope>NUCLEOTIDE SEQUENCE</scope>
    <source>
        <strain evidence="15">Niue_2</strain>
        <tissue evidence="15">Leaf</tissue>
    </source>
</reference>
<sequence length="907" mass="102181">MFFTPNRKLGFSLPPSPAPFTAPRSERRPSDLRWADGASSSSRNDKDKEANVQVMVRCRPLSDEEQRLNVQHAILCNEQRREVTVLQSVIGRQLDKAFTFDKVFGPRAQQRSIYEHAISPIVHDVLEGFNCTVFAYGQTGTGKTYTMEGEIRSKSGELSADAGVTPRAVRQIFDTLEAQKADYSMKVTFLELYNEEIIDLLAPEDSSRSMEDRQRRPISLMEDGKGGAVIRGLEEEVVYSANDIYGLLERGSARRRTGDTLLNKQSSRSHSVFSITIHVKEGALGDQELIKCGRLNLVDLAGSENISRSGVRESRAREAGELNKSLLTLGRVITALVEHSGHVPYRDSKLTRLLRESLGGKAKTCIIATISPSAHCLEETLSTLDYAYRAKGIRNKPEANQKLSKSVLLKDLYLEMERMKQDVKAAREKNGVYIPHERFVQDEAEKKENLEETKRALHVVQEDYRTNYQILKEKESMISKLLHADHKTKSEAANKQLIMGFRSQLDQSLKDLHKNIVGSVSQQHQLLRRMDEHACSFIARKCEVTKSIESKVGKMKDTYSSGIAVMRELASALDEKASSNQEKLKSLLTSGTMTVENFLITSASEAEEVLHEIQRSLVEQKQLLSFSTQQQEAGLQRSLAATHVISKMTIDFFHDLENRASRLKTILEENHVQVSQQMANFQKAFQVHNNAYNEPTKELKHPVFIVVQEKSMKEESEALEKIAGILSSLTSNKTKMVGKCFNLASFLFWLLAWILKLSSSEKVAASMQRWRNAESSICALHKDYGADIDSSSEEAVLASHNLLEDFMTRVSSTDLEFDMGTSDLLRGVNGNHSLTLSLAYNRSHGCHIHNHLADSLLLDHKSKEEMEPLSALCLDQLKSLQDYQTENIADIRDHKETCLSKEYKVCF</sequence>
<evidence type="ECO:0000256" key="7">
    <source>
        <dbReference type="ARBA" id="ARBA00023212"/>
    </source>
</evidence>
<dbReference type="GO" id="GO:0005876">
    <property type="term" value="C:spindle microtubule"/>
    <property type="evidence" value="ECO:0007669"/>
    <property type="project" value="TreeGrafter"/>
</dbReference>
<proteinExistence type="inferred from homology"/>
<dbReference type="Gene3D" id="3.40.850.10">
    <property type="entry name" value="Kinesin motor domain"/>
    <property type="match status" value="1"/>
</dbReference>
<feature type="coiled-coil region" evidence="12">
    <location>
        <begin position="409"/>
        <end position="463"/>
    </location>
</feature>
<dbReference type="PANTHER" id="PTHR47970">
    <property type="entry name" value="KINESIN-LIKE PROTEIN KIF11"/>
    <property type="match status" value="1"/>
</dbReference>
<evidence type="ECO:0000256" key="8">
    <source>
        <dbReference type="ARBA" id="ARBA00034704"/>
    </source>
</evidence>
<dbReference type="PANTHER" id="PTHR47970:SF32">
    <property type="entry name" value="KINESIN-LIKE PROTEIN KIN-5B"/>
    <property type="match status" value="1"/>
</dbReference>
<dbReference type="InterPro" id="IPR027417">
    <property type="entry name" value="P-loop_NTPase"/>
</dbReference>
<keyword evidence="2" id="KW-0963">Cytoplasm</keyword>
<dbReference type="Pfam" id="PF00225">
    <property type="entry name" value="Kinesin"/>
    <property type="match status" value="1"/>
</dbReference>
<evidence type="ECO:0000256" key="13">
    <source>
        <dbReference type="SAM" id="MobiDB-lite"/>
    </source>
</evidence>
<dbReference type="OrthoDB" id="3176171at2759"/>
<dbReference type="GO" id="GO:0072686">
    <property type="term" value="C:mitotic spindle"/>
    <property type="evidence" value="ECO:0007669"/>
    <property type="project" value="TreeGrafter"/>
</dbReference>
<feature type="compositionally biased region" description="Basic and acidic residues" evidence="13">
    <location>
        <begin position="24"/>
        <end position="34"/>
    </location>
</feature>
<evidence type="ECO:0000256" key="12">
    <source>
        <dbReference type="SAM" id="Coils"/>
    </source>
</evidence>
<dbReference type="InterPro" id="IPR019821">
    <property type="entry name" value="Kinesin_motor_CS"/>
</dbReference>
<dbReference type="GO" id="GO:0008574">
    <property type="term" value="F:plus-end-directed microtubule motor activity"/>
    <property type="evidence" value="ECO:0007669"/>
    <property type="project" value="TreeGrafter"/>
</dbReference>
<evidence type="ECO:0000256" key="9">
    <source>
        <dbReference type="ARBA" id="ARBA00046159"/>
    </source>
</evidence>
<evidence type="ECO:0000256" key="3">
    <source>
        <dbReference type="ARBA" id="ARBA00022701"/>
    </source>
</evidence>
<dbReference type="GO" id="GO:0005524">
    <property type="term" value="F:ATP binding"/>
    <property type="evidence" value="ECO:0007669"/>
    <property type="project" value="UniProtKB-UniRule"/>
</dbReference>
<comment type="similarity">
    <text evidence="8">Belongs to the TRAFAC class myosin-kinesin ATPase superfamily. Kinesin family. KIN-5/BimC subfamily.</text>
</comment>
<name>A0A843WDF3_COLES</name>
<evidence type="ECO:0000256" key="11">
    <source>
        <dbReference type="RuleBase" id="RU000394"/>
    </source>
</evidence>
<keyword evidence="7" id="KW-0206">Cytoskeleton</keyword>
<feature type="binding site" evidence="10">
    <location>
        <begin position="137"/>
        <end position="144"/>
    </location>
    <ligand>
        <name>ATP</name>
        <dbReference type="ChEBI" id="CHEBI:30616"/>
    </ligand>
</feature>
<evidence type="ECO:0000256" key="5">
    <source>
        <dbReference type="ARBA" id="ARBA00022840"/>
    </source>
</evidence>
<keyword evidence="12" id="KW-0175">Coiled coil</keyword>
<evidence type="ECO:0000256" key="4">
    <source>
        <dbReference type="ARBA" id="ARBA00022741"/>
    </source>
</evidence>
<evidence type="ECO:0000259" key="14">
    <source>
        <dbReference type="PROSITE" id="PS50067"/>
    </source>
</evidence>
<dbReference type="SMART" id="SM00129">
    <property type="entry name" value="KISc"/>
    <property type="match status" value="1"/>
</dbReference>
<dbReference type="InterPro" id="IPR036961">
    <property type="entry name" value="Kinesin_motor_dom_sf"/>
</dbReference>
<evidence type="ECO:0000256" key="1">
    <source>
        <dbReference type="ARBA" id="ARBA00004186"/>
    </source>
</evidence>
<dbReference type="AlphaFoldDB" id="A0A843WDF3"/>
<gene>
    <name evidence="15" type="ORF">Taro_042233</name>
</gene>
<dbReference type="FunFam" id="3.40.850.10:FF:000019">
    <property type="entry name" value="Kinesin-like protein KIN-5D"/>
    <property type="match status" value="1"/>
</dbReference>
<dbReference type="SUPFAM" id="SSF52540">
    <property type="entry name" value="P-loop containing nucleoside triphosphate hydrolases"/>
    <property type="match status" value="1"/>
</dbReference>
<comment type="caution">
    <text evidence="15">The sequence shown here is derived from an EMBL/GenBank/DDBJ whole genome shotgun (WGS) entry which is preliminary data.</text>
</comment>